<reference evidence="2 3" key="1">
    <citation type="submission" date="2019-12" db="EMBL/GenBank/DDBJ databases">
        <authorList>
            <person name="Alioto T."/>
            <person name="Alioto T."/>
            <person name="Gomez Garrido J."/>
        </authorList>
    </citation>
    <scope>NUCLEOTIDE SEQUENCE [LARGE SCALE GENOMIC DNA]</scope>
</reference>
<dbReference type="EMBL" id="CACTIH010009035">
    <property type="protein sequence ID" value="CAA3020178.1"/>
    <property type="molecule type" value="Genomic_DNA"/>
</dbReference>
<accession>A0A8S0UQ97</accession>
<dbReference type="OrthoDB" id="1726731at2759"/>
<protein>
    <recommendedName>
        <fullName evidence="1">DUF4218 domain-containing protein</fullName>
    </recommendedName>
</protein>
<dbReference type="PANTHER" id="PTHR48258:SF3">
    <property type="entry name" value="FK506-BINDING PROTEIN 4-LIKE ISOFORM X1"/>
    <property type="match status" value="1"/>
</dbReference>
<dbReference type="InterPro" id="IPR025452">
    <property type="entry name" value="DUF4218"/>
</dbReference>
<dbReference type="Proteomes" id="UP000594638">
    <property type="component" value="Unassembled WGS sequence"/>
</dbReference>
<dbReference type="Pfam" id="PF13960">
    <property type="entry name" value="DUF4218"/>
    <property type="match status" value="1"/>
</dbReference>
<evidence type="ECO:0000259" key="1">
    <source>
        <dbReference type="Pfam" id="PF13960"/>
    </source>
</evidence>
<evidence type="ECO:0000313" key="3">
    <source>
        <dbReference type="Proteomes" id="UP000594638"/>
    </source>
</evidence>
<keyword evidence="3" id="KW-1185">Reference proteome</keyword>
<evidence type="ECO:0000313" key="2">
    <source>
        <dbReference type="EMBL" id="CAA3020178.1"/>
    </source>
</evidence>
<name>A0A8S0UQ97_OLEEU</name>
<dbReference type="PANTHER" id="PTHR48258">
    <property type="entry name" value="DUF4218 DOMAIN-CONTAINING PROTEIN-RELATED"/>
    <property type="match status" value="1"/>
</dbReference>
<feature type="domain" description="DUF4218" evidence="1">
    <location>
        <begin position="137"/>
        <end position="250"/>
    </location>
</feature>
<comment type="caution">
    <text evidence="2">The sequence shown here is derived from an EMBL/GenBank/DDBJ whole genome shotgun (WGS) entry which is preliminary data.</text>
</comment>
<organism evidence="2 3">
    <name type="scientific">Olea europaea subsp. europaea</name>
    <dbReference type="NCBI Taxonomy" id="158383"/>
    <lineage>
        <taxon>Eukaryota</taxon>
        <taxon>Viridiplantae</taxon>
        <taxon>Streptophyta</taxon>
        <taxon>Embryophyta</taxon>
        <taxon>Tracheophyta</taxon>
        <taxon>Spermatophyta</taxon>
        <taxon>Magnoliopsida</taxon>
        <taxon>eudicotyledons</taxon>
        <taxon>Gunneridae</taxon>
        <taxon>Pentapetalae</taxon>
        <taxon>asterids</taxon>
        <taxon>lamiids</taxon>
        <taxon>Lamiales</taxon>
        <taxon>Oleaceae</taxon>
        <taxon>Oleeae</taxon>
        <taxon>Olea</taxon>
    </lineage>
</organism>
<dbReference type="Gramene" id="OE9A068106T1">
    <property type="protein sequence ID" value="OE9A068106C1"/>
    <property type="gene ID" value="OE9A068106"/>
</dbReference>
<dbReference type="AlphaFoldDB" id="A0A8S0UQ97"/>
<sequence>MHIEKNVFDNIFNTIMDIKGKTKDNFKARKDLKLYCNRPELHVNEDERGKLFMPKASYSLTIEQKREVCNCIRNLRMLDGYASNISHCVKGDCEFYEIKSHDCHIFMQRLLPIAFKDLLSKPIWEALIELSHFFRDICSTVLRVKDMEQLEQNIVVILCKLEKIFPPGFFDSIEHLSIHLAYKAKVGGRVQYCWMHPFERFLHHLKKKVKNRAHVEASIVEAYLVEETSTFCSLYFDQHVETRLNRVLRNDDGGFVNPKGRLSIFTHSG</sequence>
<gene>
    <name evidence="2" type="ORF">OLEA9_A068106</name>
</gene>
<proteinExistence type="predicted"/>